<comment type="caution">
    <text evidence="3">The sequence shown here is derived from an EMBL/GenBank/DDBJ whole genome shotgun (WGS) entry which is preliminary data.</text>
</comment>
<dbReference type="Gene3D" id="2.40.50.100">
    <property type="match status" value="1"/>
</dbReference>
<reference evidence="3" key="1">
    <citation type="submission" date="2020-10" db="EMBL/GenBank/DDBJ databases">
        <authorList>
            <person name="Gilroy R."/>
        </authorList>
    </citation>
    <scope>NUCLEOTIDE SEQUENCE</scope>
    <source>
        <strain evidence="3">CHK160-1198</strain>
    </source>
</reference>
<keyword evidence="1" id="KW-0732">Signal</keyword>
<dbReference type="SUPFAM" id="SSF51230">
    <property type="entry name" value="Single hybrid motif"/>
    <property type="match status" value="1"/>
</dbReference>
<name>A0A9D1MPA4_9FIRM</name>
<feature type="signal peptide" evidence="1">
    <location>
        <begin position="1"/>
        <end position="24"/>
    </location>
</feature>
<proteinExistence type="predicted"/>
<dbReference type="AlphaFoldDB" id="A0A9D1MPA4"/>
<evidence type="ECO:0000259" key="2">
    <source>
        <dbReference type="Pfam" id="PF00364"/>
    </source>
</evidence>
<dbReference type="EMBL" id="DVNI01000026">
    <property type="protein sequence ID" value="HIU63765.1"/>
    <property type="molecule type" value="Genomic_DNA"/>
</dbReference>
<evidence type="ECO:0000313" key="4">
    <source>
        <dbReference type="Proteomes" id="UP000824099"/>
    </source>
</evidence>
<gene>
    <name evidence="3" type="ORF">IAB06_01815</name>
</gene>
<feature type="domain" description="Lipoyl-binding" evidence="2">
    <location>
        <begin position="38"/>
        <end position="98"/>
    </location>
</feature>
<accession>A0A9D1MPA4</accession>
<protein>
    <submittedName>
        <fullName evidence="3">Biotin attachment protein</fullName>
    </submittedName>
</protein>
<dbReference type="Proteomes" id="UP000824099">
    <property type="component" value="Unassembled WGS sequence"/>
</dbReference>
<dbReference type="InterPro" id="IPR000089">
    <property type="entry name" value="Biotin_lipoyl"/>
</dbReference>
<evidence type="ECO:0000256" key="1">
    <source>
        <dbReference type="SAM" id="SignalP"/>
    </source>
</evidence>
<dbReference type="InterPro" id="IPR011053">
    <property type="entry name" value="Single_hybrid_motif"/>
</dbReference>
<sequence length="101" mass="10149">MMTILLVAVAGYFMVVRSSDNAYAGSAVVAQTSTLNGVVVAESLTKVGATVKEGQVLVMVQTFAGNAPAARAGLDGTVTEVLVAPGNNVTAGQVVAKIQPN</sequence>
<dbReference type="Pfam" id="PF00364">
    <property type="entry name" value="Biotin_lipoyl"/>
    <property type="match status" value="1"/>
</dbReference>
<feature type="chain" id="PRO_5038670640" evidence="1">
    <location>
        <begin position="25"/>
        <end position="101"/>
    </location>
</feature>
<organism evidence="3 4">
    <name type="scientific">Candidatus Avacidaminococcus intestinavium</name>
    <dbReference type="NCBI Taxonomy" id="2840684"/>
    <lineage>
        <taxon>Bacteria</taxon>
        <taxon>Bacillati</taxon>
        <taxon>Bacillota</taxon>
        <taxon>Negativicutes</taxon>
        <taxon>Acidaminococcales</taxon>
        <taxon>Acidaminococcaceae</taxon>
        <taxon>Acidaminococcaceae incertae sedis</taxon>
        <taxon>Candidatus Avacidaminococcus</taxon>
    </lineage>
</organism>
<reference evidence="3" key="2">
    <citation type="journal article" date="2021" name="PeerJ">
        <title>Extensive microbial diversity within the chicken gut microbiome revealed by metagenomics and culture.</title>
        <authorList>
            <person name="Gilroy R."/>
            <person name="Ravi A."/>
            <person name="Getino M."/>
            <person name="Pursley I."/>
            <person name="Horton D.L."/>
            <person name="Alikhan N.F."/>
            <person name="Baker D."/>
            <person name="Gharbi K."/>
            <person name="Hall N."/>
            <person name="Watson M."/>
            <person name="Adriaenssens E.M."/>
            <person name="Foster-Nyarko E."/>
            <person name="Jarju S."/>
            <person name="Secka A."/>
            <person name="Antonio M."/>
            <person name="Oren A."/>
            <person name="Chaudhuri R.R."/>
            <person name="La Ragione R."/>
            <person name="Hildebrand F."/>
            <person name="Pallen M.J."/>
        </authorList>
    </citation>
    <scope>NUCLEOTIDE SEQUENCE</scope>
    <source>
        <strain evidence="3">CHK160-1198</strain>
    </source>
</reference>
<evidence type="ECO:0000313" key="3">
    <source>
        <dbReference type="EMBL" id="HIU63765.1"/>
    </source>
</evidence>